<reference evidence="7 10" key="2">
    <citation type="submission" date="2019-07" db="EMBL/GenBank/DDBJ databases">
        <title>Whole genome shotgun sequence of Halolactibacillus halophilus NBRC 100868.</title>
        <authorList>
            <person name="Hosoyama A."/>
            <person name="Uohara A."/>
            <person name="Ohji S."/>
            <person name="Ichikawa N."/>
        </authorList>
    </citation>
    <scope>NUCLEOTIDE SEQUENCE [LARGE SCALE GENOMIC DNA]</scope>
    <source>
        <strain evidence="7 10">NBRC 100868</strain>
    </source>
</reference>
<comment type="subcellular location">
    <subcellularLocation>
        <location evidence="6">Cell membrane</location>
        <topology evidence="6">Multi-pass membrane protein</topology>
    </subcellularLocation>
    <subcellularLocation>
        <location evidence="1">Membrane</location>
        <topology evidence="1">Multi-pass membrane protein</topology>
    </subcellularLocation>
</comment>
<dbReference type="RefSeq" id="WP_089831143.1">
    <property type="nucleotide sequence ID" value="NZ_BJWI01000009.1"/>
</dbReference>
<evidence type="ECO:0000256" key="3">
    <source>
        <dbReference type="ARBA" id="ARBA00022692"/>
    </source>
</evidence>
<dbReference type="InterPro" id="IPR051598">
    <property type="entry name" value="TSUP/Inactive_protease-like"/>
</dbReference>
<evidence type="ECO:0000313" key="10">
    <source>
        <dbReference type="Proteomes" id="UP000321547"/>
    </source>
</evidence>
<name>A0A1I5NM39_9BACI</name>
<reference evidence="8 9" key="1">
    <citation type="submission" date="2016-10" db="EMBL/GenBank/DDBJ databases">
        <authorList>
            <person name="de Groot N.N."/>
        </authorList>
    </citation>
    <scope>NUCLEOTIDE SEQUENCE [LARGE SCALE GENOMIC DNA]</scope>
    <source>
        <strain evidence="8 9">DSM 17073</strain>
    </source>
</reference>
<accession>A0A1I5NM39</accession>
<keyword evidence="10" id="KW-1185">Reference proteome</keyword>
<feature type="transmembrane region" description="Helical" evidence="6">
    <location>
        <begin position="42"/>
        <end position="61"/>
    </location>
</feature>
<dbReference type="InterPro" id="IPR002781">
    <property type="entry name" value="TM_pro_TauE-like"/>
</dbReference>
<dbReference type="AlphaFoldDB" id="A0A1I5NM39"/>
<keyword evidence="4 6" id="KW-1133">Transmembrane helix</keyword>
<dbReference type="EMBL" id="FOXC01000010">
    <property type="protein sequence ID" value="SFP22875.1"/>
    <property type="molecule type" value="Genomic_DNA"/>
</dbReference>
<comment type="similarity">
    <text evidence="2 6">Belongs to the 4-toluene sulfonate uptake permease (TSUP) (TC 2.A.102) family.</text>
</comment>
<dbReference type="Pfam" id="PF01925">
    <property type="entry name" value="TauE"/>
    <property type="match status" value="1"/>
</dbReference>
<dbReference type="GO" id="GO:0005886">
    <property type="term" value="C:plasma membrane"/>
    <property type="evidence" value="ECO:0007669"/>
    <property type="project" value="UniProtKB-SubCell"/>
</dbReference>
<proteinExistence type="inferred from homology"/>
<dbReference type="Proteomes" id="UP000321547">
    <property type="component" value="Unassembled WGS sequence"/>
</dbReference>
<feature type="transmembrane region" description="Helical" evidence="6">
    <location>
        <begin position="209"/>
        <end position="227"/>
    </location>
</feature>
<evidence type="ECO:0000256" key="1">
    <source>
        <dbReference type="ARBA" id="ARBA00004141"/>
    </source>
</evidence>
<dbReference type="Proteomes" id="UP000242243">
    <property type="component" value="Unassembled WGS sequence"/>
</dbReference>
<evidence type="ECO:0000256" key="2">
    <source>
        <dbReference type="ARBA" id="ARBA00009142"/>
    </source>
</evidence>
<keyword evidence="6" id="KW-1003">Cell membrane</keyword>
<feature type="transmembrane region" description="Helical" evidence="6">
    <location>
        <begin position="239"/>
        <end position="256"/>
    </location>
</feature>
<keyword evidence="5 6" id="KW-0472">Membrane</keyword>
<organism evidence="8 9">
    <name type="scientific">Halolactibacillus halophilus</name>
    <dbReference type="NCBI Taxonomy" id="306540"/>
    <lineage>
        <taxon>Bacteria</taxon>
        <taxon>Bacillati</taxon>
        <taxon>Bacillota</taxon>
        <taxon>Bacilli</taxon>
        <taxon>Bacillales</taxon>
        <taxon>Bacillaceae</taxon>
        <taxon>Halolactibacillus</taxon>
    </lineage>
</organism>
<evidence type="ECO:0000256" key="6">
    <source>
        <dbReference type="RuleBase" id="RU363041"/>
    </source>
</evidence>
<feature type="transmembrane region" description="Helical" evidence="6">
    <location>
        <begin position="137"/>
        <end position="157"/>
    </location>
</feature>
<feature type="transmembrane region" description="Helical" evidence="6">
    <location>
        <begin position="103"/>
        <end position="125"/>
    </location>
</feature>
<protein>
    <recommendedName>
        <fullName evidence="6">Probable membrane transporter protein</fullName>
    </recommendedName>
</protein>
<keyword evidence="3 6" id="KW-0812">Transmembrane</keyword>
<dbReference type="OrthoDB" id="3181470at2"/>
<dbReference type="EMBL" id="BJWI01000009">
    <property type="protein sequence ID" value="GEM01381.1"/>
    <property type="molecule type" value="Genomic_DNA"/>
</dbReference>
<dbReference type="PANTHER" id="PTHR43701">
    <property type="entry name" value="MEMBRANE TRANSPORTER PROTEIN MJ0441-RELATED"/>
    <property type="match status" value="1"/>
</dbReference>
<dbReference type="PANTHER" id="PTHR43701:SF2">
    <property type="entry name" value="MEMBRANE TRANSPORTER PROTEIN YJNA-RELATED"/>
    <property type="match status" value="1"/>
</dbReference>
<feature type="transmembrane region" description="Helical" evidence="6">
    <location>
        <begin position="177"/>
        <end position="197"/>
    </location>
</feature>
<evidence type="ECO:0000313" key="9">
    <source>
        <dbReference type="Proteomes" id="UP000242243"/>
    </source>
</evidence>
<evidence type="ECO:0000313" key="7">
    <source>
        <dbReference type="EMBL" id="GEM01381.1"/>
    </source>
</evidence>
<gene>
    <name evidence="7" type="ORF">HHA03_09130</name>
    <name evidence="8" type="ORF">SAMN05421839_11023</name>
</gene>
<dbReference type="STRING" id="306540.SAMN05421839_11023"/>
<evidence type="ECO:0000256" key="5">
    <source>
        <dbReference type="ARBA" id="ARBA00023136"/>
    </source>
</evidence>
<evidence type="ECO:0000313" key="8">
    <source>
        <dbReference type="EMBL" id="SFP22875.1"/>
    </source>
</evidence>
<evidence type="ECO:0000256" key="4">
    <source>
        <dbReference type="ARBA" id="ARBA00022989"/>
    </source>
</evidence>
<sequence length="259" mass="27661">MYVVYFFVGLISTALGAAAGLGGGVIIKPTLDLLGDFNLKSIGALSAITVFTMAAVSLFGSRKLDVQLQKKQSFTFAIGSIIGGGIGKSLFNSSLKYGPINHMIGLVQSALLIGILIIILLLMKYRYLYRTYHLKSAGIILIIGLILGGVSAFLGIGGGPLNIAVLSLLFSMDTKQARLNSIFIIFFSQLAAIILIFTEGSLVEYDLSMLPVMVIGGVAGGFIGNYLSLDWDSRRVELIFNATIILIIAINIYNVVQAI</sequence>